<dbReference type="SUPFAM" id="SSF51735">
    <property type="entry name" value="NAD(P)-binding Rossmann-fold domains"/>
    <property type="match status" value="1"/>
</dbReference>
<dbReference type="Gene3D" id="3.40.50.720">
    <property type="entry name" value="NAD(P)-binding Rossmann-like Domain"/>
    <property type="match status" value="1"/>
</dbReference>
<evidence type="ECO:0000313" key="3">
    <source>
        <dbReference type="EMBL" id="KAK3093685.1"/>
    </source>
</evidence>
<organism evidence="3 4">
    <name type="scientific">Pinctada imbricata</name>
    <name type="common">Atlantic pearl-oyster</name>
    <name type="synonym">Pinctada martensii</name>
    <dbReference type="NCBI Taxonomy" id="66713"/>
    <lineage>
        <taxon>Eukaryota</taxon>
        <taxon>Metazoa</taxon>
        <taxon>Spiralia</taxon>
        <taxon>Lophotrochozoa</taxon>
        <taxon>Mollusca</taxon>
        <taxon>Bivalvia</taxon>
        <taxon>Autobranchia</taxon>
        <taxon>Pteriomorphia</taxon>
        <taxon>Pterioida</taxon>
        <taxon>Pterioidea</taxon>
        <taxon>Pteriidae</taxon>
        <taxon>Pinctada</taxon>
    </lineage>
</organism>
<dbReference type="InterPro" id="IPR002347">
    <property type="entry name" value="SDR_fam"/>
</dbReference>
<proteinExistence type="inferred from homology"/>
<dbReference type="CDD" id="cd05327">
    <property type="entry name" value="retinol-DH_like_SDR_c_like"/>
    <property type="match status" value="1"/>
</dbReference>
<comment type="similarity">
    <text evidence="2">Belongs to the short-chain dehydrogenases/reductases (SDR) family.</text>
</comment>
<dbReference type="PANTHER" id="PTHR43157:SF31">
    <property type="entry name" value="PHOSPHATIDYLINOSITOL-GLYCAN BIOSYNTHESIS CLASS F PROTEIN"/>
    <property type="match status" value="1"/>
</dbReference>
<dbReference type="EMBL" id="VSWD01000009">
    <property type="protein sequence ID" value="KAK3093685.1"/>
    <property type="molecule type" value="Genomic_DNA"/>
</dbReference>
<sequence>KQYKGDEKLHGKTTIVTGANTGIGYEVAKEFAIRGAKVILACRDMEKCDKAREKIIEESFNKRVSTKHLDLASMKSIRKFAEEVNKEEKFLDILVNNAGVMSCPRILSEDGFELQLGTNYLGHFLLTNLLLERMKSTGESKVINVTSVSHQKGVINFDDLNSDNNYDPKAAYDQSKLALVMFTQELAERLKDTKVKVYAVYPGLVNTGINRYTSFGKSRIRQFLWKPFTWASSAKPNLGAQTILYCALSPEVAEQSGQFYRNCQLSAPSELSRDKAIAKRLWATSEVWTKLKDLNEVLPPKTSTSKS</sequence>
<evidence type="ECO:0000256" key="2">
    <source>
        <dbReference type="RuleBase" id="RU000363"/>
    </source>
</evidence>
<evidence type="ECO:0000313" key="4">
    <source>
        <dbReference type="Proteomes" id="UP001186944"/>
    </source>
</evidence>
<evidence type="ECO:0000256" key="1">
    <source>
        <dbReference type="ARBA" id="ARBA00023002"/>
    </source>
</evidence>
<dbReference type="InterPro" id="IPR036291">
    <property type="entry name" value="NAD(P)-bd_dom_sf"/>
</dbReference>
<dbReference type="Pfam" id="PF00106">
    <property type="entry name" value="adh_short"/>
    <property type="match status" value="1"/>
</dbReference>
<dbReference type="Proteomes" id="UP001186944">
    <property type="component" value="Unassembled WGS sequence"/>
</dbReference>
<keyword evidence="1" id="KW-0560">Oxidoreductase</keyword>
<feature type="non-terminal residue" evidence="3">
    <location>
        <position position="1"/>
    </location>
</feature>
<keyword evidence="4" id="KW-1185">Reference proteome</keyword>
<reference evidence="3" key="1">
    <citation type="submission" date="2019-08" db="EMBL/GenBank/DDBJ databases">
        <title>The improved chromosome-level genome for the pearl oyster Pinctada fucata martensii using PacBio sequencing and Hi-C.</title>
        <authorList>
            <person name="Zheng Z."/>
        </authorList>
    </citation>
    <scope>NUCLEOTIDE SEQUENCE</scope>
    <source>
        <strain evidence="3">ZZ-2019</strain>
        <tissue evidence="3">Adductor muscle</tissue>
    </source>
</reference>
<name>A0AA89BTB1_PINIB</name>
<gene>
    <name evidence="3" type="ORF">FSP39_018888</name>
</gene>
<dbReference type="PANTHER" id="PTHR43157">
    <property type="entry name" value="PHOSPHATIDYLINOSITOL-GLYCAN BIOSYNTHESIS CLASS F PROTEIN-RELATED"/>
    <property type="match status" value="1"/>
</dbReference>
<protein>
    <submittedName>
        <fullName evidence="3">Uncharacterized protein</fullName>
    </submittedName>
</protein>
<dbReference type="GO" id="GO:0016491">
    <property type="term" value="F:oxidoreductase activity"/>
    <property type="evidence" value="ECO:0007669"/>
    <property type="project" value="UniProtKB-KW"/>
</dbReference>
<comment type="caution">
    <text evidence="3">The sequence shown here is derived from an EMBL/GenBank/DDBJ whole genome shotgun (WGS) entry which is preliminary data.</text>
</comment>
<dbReference type="PRINTS" id="PR00080">
    <property type="entry name" value="SDRFAMILY"/>
</dbReference>
<accession>A0AA89BTB1</accession>
<dbReference type="AlphaFoldDB" id="A0AA89BTB1"/>
<dbReference type="PRINTS" id="PR00081">
    <property type="entry name" value="GDHRDH"/>
</dbReference>